<dbReference type="InterPro" id="IPR029058">
    <property type="entry name" value="AB_hydrolase_fold"/>
</dbReference>
<sequence>KTLPGFQGSLPFQLETGYIGVDESDDVQLFYYFIESERNPIEDPLILWLAGGPGCSALTALFYEIGPLTFDVVDQYNGSFPAFVSNAYSWTKVSSIIFLESPVGTGFSYSRSSEGWKTSAKKSVDQAYSFILQWLNDHPDFQQNPLYIAGDSYSGMIIPPIVEEIANGIEAQRKPPINLKGYMEGNPMTEVNYDSNSRIPFAHRMALISDELFELTKRSCKGNYLTVDSRNLECTKNLQAVSQNYNYLSSYYWANDEVVRNALHVRKGTVGSWARCNTLSYINDIESVVINHLSLNNRGYHALIYSGDHDMVVPYIGTLAWMKSLNLSITDDWRPWFVDTQVAGYTRTYSKFMTFATVKARTYFSVGAGHTAPEYKPKECLSMLDRWLSNSSL</sequence>
<evidence type="ECO:0000256" key="1">
    <source>
        <dbReference type="ARBA" id="ARBA00009431"/>
    </source>
</evidence>
<dbReference type="OrthoDB" id="443318at2759"/>
<evidence type="ECO:0000313" key="3">
    <source>
        <dbReference type="Proteomes" id="UP000230069"/>
    </source>
</evidence>
<keyword evidence="3" id="KW-1185">Reference proteome</keyword>
<reference evidence="2 3" key="1">
    <citation type="submission" date="2017-09" db="EMBL/GenBank/DDBJ databases">
        <title>WGS assembly of Aquilegia coerulea Goldsmith.</title>
        <authorList>
            <person name="Hodges S."/>
            <person name="Kramer E."/>
            <person name="Nordborg M."/>
            <person name="Tomkins J."/>
            <person name="Borevitz J."/>
            <person name="Derieg N."/>
            <person name="Yan J."/>
            <person name="Mihaltcheva S."/>
            <person name="Hayes R.D."/>
            <person name="Rokhsar D."/>
        </authorList>
    </citation>
    <scope>NUCLEOTIDE SEQUENCE [LARGE SCALE GENOMIC DNA]</scope>
    <source>
        <strain evidence="3">cv. Goldsmith</strain>
    </source>
</reference>
<proteinExistence type="inferred from homology"/>
<dbReference type="GO" id="GO:0016747">
    <property type="term" value="F:acyltransferase activity, transferring groups other than amino-acyl groups"/>
    <property type="evidence" value="ECO:0007669"/>
    <property type="project" value="TreeGrafter"/>
</dbReference>
<dbReference type="GO" id="GO:0019748">
    <property type="term" value="P:secondary metabolic process"/>
    <property type="evidence" value="ECO:0007669"/>
    <property type="project" value="TreeGrafter"/>
</dbReference>
<dbReference type="InterPro" id="IPR001563">
    <property type="entry name" value="Peptidase_S10"/>
</dbReference>
<dbReference type="AlphaFoldDB" id="A0A2G5CDR5"/>
<dbReference type="PRINTS" id="PR00724">
    <property type="entry name" value="CRBOXYPTASEC"/>
</dbReference>
<dbReference type="PANTHER" id="PTHR11802:SF29">
    <property type="entry name" value="SERINE CARBOXYPEPTIDASE-LIKE 19"/>
    <property type="match status" value="1"/>
</dbReference>
<dbReference type="Proteomes" id="UP000230069">
    <property type="component" value="Unassembled WGS sequence"/>
</dbReference>
<feature type="non-terminal residue" evidence="2">
    <location>
        <position position="1"/>
    </location>
</feature>
<dbReference type="Pfam" id="PF00450">
    <property type="entry name" value="Peptidase_S10"/>
    <property type="match status" value="2"/>
</dbReference>
<dbReference type="SUPFAM" id="SSF53474">
    <property type="entry name" value="alpha/beta-Hydrolases"/>
    <property type="match status" value="1"/>
</dbReference>
<dbReference type="InParanoid" id="A0A2G5CDR5"/>
<organism evidence="2 3">
    <name type="scientific">Aquilegia coerulea</name>
    <name type="common">Rocky mountain columbine</name>
    <dbReference type="NCBI Taxonomy" id="218851"/>
    <lineage>
        <taxon>Eukaryota</taxon>
        <taxon>Viridiplantae</taxon>
        <taxon>Streptophyta</taxon>
        <taxon>Embryophyta</taxon>
        <taxon>Tracheophyta</taxon>
        <taxon>Spermatophyta</taxon>
        <taxon>Magnoliopsida</taxon>
        <taxon>Ranunculales</taxon>
        <taxon>Ranunculaceae</taxon>
        <taxon>Thalictroideae</taxon>
        <taxon>Aquilegia</taxon>
    </lineage>
</organism>
<gene>
    <name evidence="2" type="ORF">AQUCO_06000054v1</name>
</gene>
<evidence type="ECO:0000313" key="2">
    <source>
        <dbReference type="EMBL" id="PIA29414.1"/>
    </source>
</evidence>
<dbReference type="FunFam" id="3.40.50.1820:FF:000072">
    <property type="entry name" value="Serine carboxypeptidase-like 19"/>
    <property type="match status" value="1"/>
</dbReference>
<dbReference type="GO" id="GO:0004185">
    <property type="term" value="F:serine-type carboxypeptidase activity"/>
    <property type="evidence" value="ECO:0007669"/>
    <property type="project" value="InterPro"/>
</dbReference>
<accession>A0A2G5CDR5</accession>
<protein>
    <submittedName>
        <fullName evidence="2">Uncharacterized protein</fullName>
    </submittedName>
</protein>
<dbReference type="EMBL" id="KZ305077">
    <property type="protein sequence ID" value="PIA29414.1"/>
    <property type="molecule type" value="Genomic_DNA"/>
</dbReference>
<name>A0A2G5CDR5_AQUCA</name>
<dbReference type="GO" id="GO:0006508">
    <property type="term" value="P:proteolysis"/>
    <property type="evidence" value="ECO:0007669"/>
    <property type="project" value="InterPro"/>
</dbReference>
<dbReference type="PANTHER" id="PTHR11802">
    <property type="entry name" value="SERINE PROTEASE FAMILY S10 SERINE CARBOXYPEPTIDASE"/>
    <property type="match status" value="1"/>
</dbReference>
<dbReference type="Gene3D" id="3.40.50.1820">
    <property type="entry name" value="alpha/beta hydrolase"/>
    <property type="match status" value="1"/>
</dbReference>
<comment type="similarity">
    <text evidence="1">Belongs to the peptidase S10 family.</text>
</comment>